<keyword evidence="2" id="KW-0812">Transmembrane</keyword>
<evidence type="ECO:0000313" key="3">
    <source>
        <dbReference type="EMBL" id="CAB4157739.1"/>
    </source>
</evidence>
<feature type="transmembrane region" description="Helical" evidence="2">
    <location>
        <begin position="129"/>
        <end position="148"/>
    </location>
</feature>
<accession>A0A6J5NEX5</accession>
<keyword evidence="2" id="KW-1133">Transmembrane helix</keyword>
<evidence type="ECO:0000256" key="1">
    <source>
        <dbReference type="SAM" id="MobiDB-lite"/>
    </source>
</evidence>
<sequence>MSDQFGFIEGAKSVTSSMDASREASKSITKSITDVQKDAAAVAQQKDLERRRQIKESQVAKEQYFKRALMEWQRQETIRIEEAKVKADFIKKHGVKRWTEIESIKQKIEKQDNELKQEFNHDLAKVRRAMFMCYAVAAVIAWYLTWGYKQ</sequence>
<name>A0A6J5NEX5_9CAUD</name>
<dbReference type="EMBL" id="LR796655">
    <property type="protein sequence ID" value="CAB4157739.1"/>
    <property type="molecule type" value="Genomic_DNA"/>
</dbReference>
<evidence type="ECO:0000256" key="2">
    <source>
        <dbReference type="SAM" id="Phobius"/>
    </source>
</evidence>
<gene>
    <name evidence="3" type="ORF">UFOVP678_45</name>
</gene>
<keyword evidence="2" id="KW-0472">Membrane</keyword>
<proteinExistence type="predicted"/>
<feature type="region of interest" description="Disordered" evidence="1">
    <location>
        <begin position="1"/>
        <end position="26"/>
    </location>
</feature>
<protein>
    <submittedName>
        <fullName evidence="3">Uncharacterized protein</fullName>
    </submittedName>
</protein>
<organism evidence="3">
    <name type="scientific">uncultured Caudovirales phage</name>
    <dbReference type="NCBI Taxonomy" id="2100421"/>
    <lineage>
        <taxon>Viruses</taxon>
        <taxon>Duplodnaviria</taxon>
        <taxon>Heunggongvirae</taxon>
        <taxon>Uroviricota</taxon>
        <taxon>Caudoviricetes</taxon>
        <taxon>Peduoviridae</taxon>
        <taxon>Maltschvirus</taxon>
        <taxon>Maltschvirus maltsch</taxon>
    </lineage>
</organism>
<reference evidence="3" key="1">
    <citation type="submission" date="2020-04" db="EMBL/GenBank/DDBJ databases">
        <authorList>
            <person name="Chiriac C."/>
            <person name="Salcher M."/>
            <person name="Ghai R."/>
            <person name="Kavagutti S V."/>
        </authorList>
    </citation>
    <scope>NUCLEOTIDE SEQUENCE</scope>
</reference>